<accession>A0A202C3J5</accession>
<name>A0A202C3J5_9FLAO</name>
<keyword evidence="3" id="KW-1185">Reference proteome</keyword>
<dbReference type="Proteomes" id="UP000196355">
    <property type="component" value="Unassembled WGS sequence"/>
</dbReference>
<evidence type="ECO:0000259" key="1">
    <source>
        <dbReference type="Pfam" id="PF13712"/>
    </source>
</evidence>
<dbReference type="EMBL" id="MVAG01000108">
    <property type="protein sequence ID" value="OVE58256.1"/>
    <property type="molecule type" value="Genomic_DNA"/>
</dbReference>
<protein>
    <recommendedName>
        <fullName evidence="1">Streptomycin biosynthesis protein StrF domain-containing protein</fullName>
    </recommendedName>
</protein>
<dbReference type="InterPro" id="IPR029044">
    <property type="entry name" value="Nucleotide-diphossugar_trans"/>
</dbReference>
<dbReference type="SUPFAM" id="SSF53448">
    <property type="entry name" value="Nucleotide-diphospho-sugar transferases"/>
    <property type="match status" value="1"/>
</dbReference>
<gene>
    <name evidence="2" type="ORF">B0E34_08765</name>
</gene>
<proteinExistence type="predicted"/>
<sequence>MLSIIISSYQKHYFDQLTENIRETIGEGFLYEIIQIWNPNLMSIMEAYNSGEEKSRFENLLFIHEDVVFHTHNWGERLIKHLNKPGVGIIGISGSSYVPTAPSSWTVSEEYQETNILESTKENPIPRHTQTTKKNMNEVFGVDGVFLAVKRSVFRNYKFNEDLGGFHGYDLDISLRISKKLQNYVVNDILIEHFSMGNLNKEWFDTNIKIRQTLGSKFHKKKSKTELNAFLGFLTRYFMYYPITKKTILQTLKFYPFKYLTIAGHYVILKKYFNYILYSSDINKNHKNHYNE</sequence>
<dbReference type="RefSeq" id="WP_087708757.1">
    <property type="nucleotide sequence ID" value="NZ_JAKYXK010000002.1"/>
</dbReference>
<dbReference type="Pfam" id="PF13712">
    <property type="entry name" value="Glyco_tranf_2_5"/>
    <property type="match status" value="1"/>
</dbReference>
<organism evidence="2 3">
    <name type="scientific">Chryseobacterium mucoviscidosis</name>
    <dbReference type="NCBI Taxonomy" id="1945581"/>
    <lineage>
        <taxon>Bacteria</taxon>
        <taxon>Pseudomonadati</taxon>
        <taxon>Bacteroidota</taxon>
        <taxon>Flavobacteriia</taxon>
        <taxon>Flavobacteriales</taxon>
        <taxon>Weeksellaceae</taxon>
        <taxon>Chryseobacterium group</taxon>
        <taxon>Chryseobacterium</taxon>
    </lineage>
</organism>
<reference evidence="3" key="1">
    <citation type="submission" date="2017-02" db="EMBL/GenBank/DDBJ databases">
        <authorList>
            <person name="Tetz G."/>
            <person name="Tetz V."/>
        </authorList>
    </citation>
    <scope>NUCLEOTIDE SEQUENCE [LARGE SCALE GENOMIC DNA]</scope>
    <source>
        <strain evidence="3">VT16-26</strain>
    </source>
</reference>
<dbReference type="InterPro" id="IPR059123">
    <property type="entry name" value="StrF_dom"/>
</dbReference>
<comment type="caution">
    <text evidence="2">The sequence shown here is derived from an EMBL/GenBank/DDBJ whole genome shotgun (WGS) entry which is preliminary data.</text>
</comment>
<feature type="domain" description="Streptomycin biosynthesis protein StrF" evidence="1">
    <location>
        <begin position="4"/>
        <end position="207"/>
    </location>
</feature>
<evidence type="ECO:0000313" key="2">
    <source>
        <dbReference type="EMBL" id="OVE58256.1"/>
    </source>
</evidence>
<dbReference type="AlphaFoldDB" id="A0A202C3J5"/>
<dbReference type="Gene3D" id="3.90.550.10">
    <property type="entry name" value="Spore Coat Polysaccharide Biosynthesis Protein SpsA, Chain A"/>
    <property type="match status" value="1"/>
</dbReference>
<evidence type="ECO:0000313" key="3">
    <source>
        <dbReference type="Proteomes" id="UP000196355"/>
    </source>
</evidence>